<evidence type="ECO:0000256" key="1">
    <source>
        <dbReference type="SAM" id="MobiDB-lite"/>
    </source>
</evidence>
<dbReference type="EnsemblMetazoa" id="MESCA002388-RA">
    <property type="protein sequence ID" value="MESCA002388-PA"/>
    <property type="gene ID" value="MESCA002388"/>
</dbReference>
<sequence length="80" mass="8768">MSTMSYILSRAVLRRAPVAARSYGGGHGHKVTMNDLPVPQGDWKEAHSRANSKLRPVESSNSTTVHQNPLTKLILRTISS</sequence>
<dbReference type="AlphaFoldDB" id="T1GG78"/>
<dbReference type="Proteomes" id="UP000015102">
    <property type="component" value="Unassembled WGS sequence"/>
</dbReference>
<dbReference type="EMBL" id="CAQQ02133858">
    <property type="status" value="NOT_ANNOTATED_CDS"/>
    <property type="molecule type" value="Genomic_DNA"/>
</dbReference>
<dbReference type="HOGENOM" id="CLU_2592510_0_0_1"/>
<feature type="region of interest" description="Disordered" evidence="1">
    <location>
        <begin position="21"/>
        <end position="43"/>
    </location>
</feature>
<evidence type="ECO:0000313" key="3">
    <source>
        <dbReference type="EnsemblMetazoa" id="MESCA002388-PA"/>
    </source>
</evidence>
<feature type="domain" description="Deltamethrin resistance protein prag01" evidence="2">
    <location>
        <begin position="34"/>
        <end position="53"/>
    </location>
</feature>
<proteinExistence type="predicted"/>
<accession>T1GG78</accession>
<reference evidence="3" key="2">
    <citation type="submission" date="2015-06" db="UniProtKB">
        <authorList>
            <consortium name="EnsemblMetazoa"/>
        </authorList>
    </citation>
    <scope>IDENTIFICATION</scope>
</reference>
<protein>
    <recommendedName>
        <fullName evidence="2">Deltamethrin resistance protein prag01 domain-containing protein</fullName>
    </recommendedName>
</protein>
<organism evidence="3 4">
    <name type="scientific">Megaselia scalaris</name>
    <name type="common">Humpbacked fly</name>
    <name type="synonym">Phora scalaris</name>
    <dbReference type="NCBI Taxonomy" id="36166"/>
    <lineage>
        <taxon>Eukaryota</taxon>
        <taxon>Metazoa</taxon>
        <taxon>Ecdysozoa</taxon>
        <taxon>Arthropoda</taxon>
        <taxon>Hexapoda</taxon>
        <taxon>Insecta</taxon>
        <taxon>Pterygota</taxon>
        <taxon>Neoptera</taxon>
        <taxon>Endopterygota</taxon>
        <taxon>Diptera</taxon>
        <taxon>Brachycera</taxon>
        <taxon>Muscomorpha</taxon>
        <taxon>Platypezoidea</taxon>
        <taxon>Phoridae</taxon>
        <taxon>Megaseliini</taxon>
        <taxon>Megaselia</taxon>
    </lineage>
</organism>
<dbReference type="InterPro" id="IPR031973">
    <property type="entry name" value="Deltameth_res_prag01"/>
</dbReference>
<dbReference type="Pfam" id="PF16020">
    <property type="entry name" value="Deltameth_res"/>
    <property type="match status" value="1"/>
</dbReference>
<keyword evidence="4" id="KW-1185">Reference proteome</keyword>
<evidence type="ECO:0000259" key="2">
    <source>
        <dbReference type="Pfam" id="PF16020"/>
    </source>
</evidence>
<reference evidence="4" key="1">
    <citation type="submission" date="2013-02" db="EMBL/GenBank/DDBJ databases">
        <authorList>
            <person name="Hughes D."/>
        </authorList>
    </citation>
    <scope>NUCLEOTIDE SEQUENCE</scope>
    <source>
        <strain>Durham</strain>
        <strain evidence="4">NC isolate 2 -- Noor lab</strain>
    </source>
</reference>
<name>T1GG78_MEGSC</name>
<evidence type="ECO:0000313" key="4">
    <source>
        <dbReference type="Proteomes" id="UP000015102"/>
    </source>
</evidence>